<dbReference type="GO" id="GO:0008521">
    <property type="term" value="F:acetyl-CoA transmembrane transporter activity"/>
    <property type="evidence" value="ECO:0007669"/>
    <property type="project" value="InterPro"/>
</dbReference>
<name>A0AAW1CTU2_9HEMI</name>
<evidence type="ECO:0008006" key="8">
    <source>
        <dbReference type="Google" id="ProtNLM"/>
    </source>
</evidence>
<keyword evidence="7" id="KW-1185">Reference proteome</keyword>
<feature type="transmembrane region" description="Helical" evidence="5">
    <location>
        <begin position="107"/>
        <end position="125"/>
    </location>
</feature>
<dbReference type="Gene3D" id="1.20.1250.20">
    <property type="entry name" value="MFS general substrate transporter like domains"/>
    <property type="match status" value="1"/>
</dbReference>
<dbReference type="EMBL" id="JAPXFL010000009">
    <property type="protein sequence ID" value="KAK9501712.1"/>
    <property type="molecule type" value="Genomic_DNA"/>
</dbReference>
<dbReference type="InterPro" id="IPR024371">
    <property type="entry name" value="AcetylCoA_trans_1-like"/>
</dbReference>
<dbReference type="Pfam" id="PF13000">
    <property type="entry name" value="Acatn"/>
    <property type="match status" value="3"/>
</dbReference>
<protein>
    <recommendedName>
        <fullName evidence="8">Acetyl-coenzyme A transporter 1</fullName>
    </recommendedName>
</protein>
<keyword evidence="2 5" id="KW-0812">Transmembrane</keyword>
<feature type="transmembrane region" description="Helical" evidence="5">
    <location>
        <begin position="33"/>
        <end position="57"/>
    </location>
</feature>
<gene>
    <name evidence="6" type="ORF">O3M35_012388</name>
</gene>
<feature type="transmembrane region" description="Helical" evidence="5">
    <location>
        <begin position="371"/>
        <end position="401"/>
    </location>
</feature>
<sequence>MSQQVRRRRYSNEESSESLFNENEGIKGDEWNIALLFLLYLLQGIPLGLASAIPLILQNHGASFKQQAEFSFAHWPFSMKLVWAPLVDSLYCQKFGRRKTWLVPAQYLIGLFMVFLSSSVADWLGHRGSNNEDQPQVAMLTALFFTLYFLAATQDIAVDGWALTMLKRHNKGYASTCNSVGQTAGYFLGYVVFIALESPDFCNNYIRSEPQPGGMVTLSGFLYFWGIVYIVITTLVAIFKREVEETRADLPPLEAAKQSYKLLFTIFKLPSIRLFSFILLTAKIGFAACDGVTSLKLIEGGVPKEKLAILAVPLVPLQIVLPILVSKWSSSERPMNMYIKVFPYRLCFNLVAAFFVYITPLVLVGNDIPSYYYILLLFILSLHQVTMTAMFVQSMAFYAVISDPSAGGTYMTLLNTLSNLGGTWTTTCALGLVDNLTYKSCSNITNNDCSDSSLTAACESANGKCVTTLDGYYLEIVLCTIIGFIWFRWGKHAIRHLQTRPPEDWAIPHHR</sequence>
<keyword evidence="3 5" id="KW-1133">Transmembrane helix</keyword>
<dbReference type="SUPFAM" id="SSF103473">
    <property type="entry name" value="MFS general substrate transporter"/>
    <property type="match status" value="1"/>
</dbReference>
<feature type="transmembrane region" description="Helical" evidence="5">
    <location>
        <begin position="137"/>
        <end position="158"/>
    </location>
</feature>
<dbReference type="GO" id="GO:0016020">
    <property type="term" value="C:membrane"/>
    <property type="evidence" value="ECO:0007669"/>
    <property type="project" value="UniProtKB-SubCell"/>
</dbReference>
<dbReference type="PANTHER" id="PTHR12778">
    <property type="entry name" value="SOLUTE CARRIER FAMILY 33 ACETYL-COA TRANSPORTER -RELATED"/>
    <property type="match status" value="1"/>
</dbReference>
<feature type="transmembrane region" description="Helical" evidence="5">
    <location>
        <begin position="346"/>
        <end position="365"/>
    </location>
</feature>
<keyword evidence="4 5" id="KW-0472">Membrane</keyword>
<feature type="transmembrane region" description="Helical" evidence="5">
    <location>
        <begin position="472"/>
        <end position="490"/>
    </location>
</feature>
<organism evidence="6 7">
    <name type="scientific">Rhynocoris fuscipes</name>
    <dbReference type="NCBI Taxonomy" id="488301"/>
    <lineage>
        <taxon>Eukaryota</taxon>
        <taxon>Metazoa</taxon>
        <taxon>Ecdysozoa</taxon>
        <taxon>Arthropoda</taxon>
        <taxon>Hexapoda</taxon>
        <taxon>Insecta</taxon>
        <taxon>Pterygota</taxon>
        <taxon>Neoptera</taxon>
        <taxon>Paraneoptera</taxon>
        <taxon>Hemiptera</taxon>
        <taxon>Heteroptera</taxon>
        <taxon>Panheteroptera</taxon>
        <taxon>Cimicomorpha</taxon>
        <taxon>Reduviidae</taxon>
        <taxon>Harpactorinae</taxon>
        <taxon>Harpactorini</taxon>
        <taxon>Rhynocoris</taxon>
    </lineage>
</organism>
<comment type="subcellular location">
    <subcellularLocation>
        <location evidence="1">Membrane</location>
        <topology evidence="1">Multi-pass membrane protein</topology>
    </subcellularLocation>
</comment>
<dbReference type="InterPro" id="IPR004752">
    <property type="entry name" value="AmpG_permease/AT-1"/>
</dbReference>
<evidence type="ECO:0000313" key="6">
    <source>
        <dbReference type="EMBL" id="KAK9501712.1"/>
    </source>
</evidence>
<dbReference type="InterPro" id="IPR036259">
    <property type="entry name" value="MFS_trans_sf"/>
</dbReference>
<dbReference type="AlphaFoldDB" id="A0AAW1CTU2"/>
<accession>A0AAW1CTU2</accession>
<dbReference type="PANTHER" id="PTHR12778:SF9">
    <property type="entry name" value="ACETYL-COENZYME A TRANSPORTER 1"/>
    <property type="match status" value="1"/>
</dbReference>
<evidence type="ECO:0000256" key="4">
    <source>
        <dbReference type="ARBA" id="ARBA00023136"/>
    </source>
</evidence>
<dbReference type="GO" id="GO:0035348">
    <property type="term" value="P:acetyl-CoA transmembrane transport"/>
    <property type="evidence" value="ECO:0007669"/>
    <property type="project" value="InterPro"/>
</dbReference>
<evidence type="ECO:0000256" key="5">
    <source>
        <dbReference type="SAM" id="Phobius"/>
    </source>
</evidence>
<evidence type="ECO:0000313" key="7">
    <source>
        <dbReference type="Proteomes" id="UP001461498"/>
    </source>
</evidence>
<reference evidence="6 7" key="1">
    <citation type="submission" date="2022-12" db="EMBL/GenBank/DDBJ databases">
        <title>Chromosome-level genome assembly of true bugs.</title>
        <authorList>
            <person name="Ma L."/>
            <person name="Li H."/>
        </authorList>
    </citation>
    <scope>NUCLEOTIDE SEQUENCE [LARGE SCALE GENOMIC DNA]</scope>
    <source>
        <strain evidence="6">Lab_2022b</strain>
    </source>
</reference>
<evidence type="ECO:0000256" key="1">
    <source>
        <dbReference type="ARBA" id="ARBA00004141"/>
    </source>
</evidence>
<proteinExistence type="predicted"/>
<feature type="transmembrane region" description="Helical" evidence="5">
    <location>
        <begin position="179"/>
        <end position="196"/>
    </location>
</feature>
<feature type="transmembrane region" description="Helical" evidence="5">
    <location>
        <begin position="216"/>
        <end position="239"/>
    </location>
</feature>
<evidence type="ECO:0000256" key="2">
    <source>
        <dbReference type="ARBA" id="ARBA00022692"/>
    </source>
</evidence>
<evidence type="ECO:0000256" key="3">
    <source>
        <dbReference type="ARBA" id="ARBA00022989"/>
    </source>
</evidence>
<feature type="transmembrane region" description="Helical" evidence="5">
    <location>
        <begin position="307"/>
        <end position="325"/>
    </location>
</feature>
<dbReference type="Proteomes" id="UP001461498">
    <property type="component" value="Unassembled WGS sequence"/>
</dbReference>
<comment type="caution">
    <text evidence="6">The sequence shown here is derived from an EMBL/GenBank/DDBJ whole genome shotgun (WGS) entry which is preliminary data.</text>
</comment>